<reference evidence="4 5" key="1">
    <citation type="submission" date="2016-10" db="EMBL/GenBank/DDBJ databases">
        <authorList>
            <person name="de Groot N.N."/>
        </authorList>
    </citation>
    <scope>NUCLEOTIDE SEQUENCE [LARGE SCALE GENOMIC DNA]</scope>
    <source>
        <strain evidence="4 5">DSM 16077</strain>
    </source>
</reference>
<dbReference type="Pfam" id="PF00144">
    <property type="entry name" value="Beta-lactamase"/>
    <property type="match status" value="1"/>
</dbReference>
<keyword evidence="2" id="KW-0472">Membrane</keyword>
<protein>
    <submittedName>
        <fullName evidence="4">CubicO group peptidase, beta-lactamase class C family</fullName>
    </submittedName>
</protein>
<evidence type="ECO:0000259" key="3">
    <source>
        <dbReference type="Pfam" id="PF00144"/>
    </source>
</evidence>
<dbReference type="SUPFAM" id="SSF56601">
    <property type="entry name" value="beta-lactamase/transpeptidase-like"/>
    <property type="match status" value="1"/>
</dbReference>
<sequence length="348" mass="39020">MKTTRATIWGLRLAAATVTAGSLYLFAPWREAVSYLRPLPASVQDEVEHVLDYGLDGVILYIDRAGHEPEFHAGGWFDRELQIRADPHALFKIASISKLYIAAATSMLVADGQLDLDTTLADFFPELVDQIHYADRITLRMLLQHRSGIPNWVEDPDRWAITSGEVNDYLALVFDDPAEFEPDARYQYSNTNYLLIGNILDQTLGYPHQQFIRSEILDPLGLTNTFASVDDVDIERIPGGYDPGWPQENFRSRVHHVPGGSMVATAEDTGIFLRALNDGSLFTDEEQAIYSSVYEYGHTGLLAGYSSIARYHADIDAVVVQFVNTSGGNSWTATEVVYDRVLRILRRE</sequence>
<feature type="domain" description="Beta-lactamase-related" evidence="3">
    <location>
        <begin position="47"/>
        <end position="288"/>
    </location>
</feature>
<keyword evidence="1" id="KW-0378">Hydrolase</keyword>
<dbReference type="InterPro" id="IPR050789">
    <property type="entry name" value="Diverse_Enzym_Activities"/>
</dbReference>
<dbReference type="Gene3D" id="3.40.710.10">
    <property type="entry name" value="DD-peptidase/beta-lactamase superfamily"/>
    <property type="match status" value="1"/>
</dbReference>
<proteinExistence type="predicted"/>
<dbReference type="GO" id="GO:0016787">
    <property type="term" value="F:hydrolase activity"/>
    <property type="evidence" value="ECO:0007669"/>
    <property type="project" value="UniProtKB-KW"/>
</dbReference>
<gene>
    <name evidence="4" type="ORF">SAMN04488568_11676</name>
</gene>
<dbReference type="OrthoDB" id="5377981at2"/>
<dbReference type="RefSeq" id="WP_091771092.1">
    <property type="nucleotide sequence ID" value="NZ_FNHG01000016.1"/>
</dbReference>
<keyword evidence="2" id="KW-0812">Transmembrane</keyword>
<dbReference type="PANTHER" id="PTHR43283:SF11">
    <property type="entry name" value="BETA-LACTAMASE-RELATED DOMAIN-CONTAINING PROTEIN"/>
    <property type="match status" value="1"/>
</dbReference>
<keyword evidence="5" id="KW-1185">Reference proteome</keyword>
<dbReference type="Proteomes" id="UP000199759">
    <property type="component" value="Unassembled WGS sequence"/>
</dbReference>
<organism evidence="4 5">
    <name type="scientific">Maricaulis salignorans</name>
    <dbReference type="NCBI Taxonomy" id="144026"/>
    <lineage>
        <taxon>Bacteria</taxon>
        <taxon>Pseudomonadati</taxon>
        <taxon>Pseudomonadota</taxon>
        <taxon>Alphaproteobacteria</taxon>
        <taxon>Maricaulales</taxon>
        <taxon>Maricaulaceae</taxon>
        <taxon>Maricaulis</taxon>
    </lineage>
</organism>
<dbReference type="PANTHER" id="PTHR43283">
    <property type="entry name" value="BETA-LACTAMASE-RELATED"/>
    <property type="match status" value="1"/>
</dbReference>
<feature type="transmembrane region" description="Helical" evidence="2">
    <location>
        <begin position="6"/>
        <end position="27"/>
    </location>
</feature>
<accession>A0A1G9UVM0</accession>
<dbReference type="AlphaFoldDB" id="A0A1G9UVM0"/>
<name>A0A1G9UVM0_9PROT</name>
<dbReference type="EMBL" id="FNHG01000016">
    <property type="protein sequence ID" value="SDM63685.1"/>
    <property type="molecule type" value="Genomic_DNA"/>
</dbReference>
<evidence type="ECO:0000313" key="4">
    <source>
        <dbReference type="EMBL" id="SDM63685.1"/>
    </source>
</evidence>
<dbReference type="InterPro" id="IPR001466">
    <property type="entry name" value="Beta-lactam-related"/>
</dbReference>
<evidence type="ECO:0000256" key="1">
    <source>
        <dbReference type="ARBA" id="ARBA00022801"/>
    </source>
</evidence>
<dbReference type="STRING" id="144026.SAMN04488568_11676"/>
<evidence type="ECO:0000313" key="5">
    <source>
        <dbReference type="Proteomes" id="UP000199759"/>
    </source>
</evidence>
<evidence type="ECO:0000256" key="2">
    <source>
        <dbReference type="SAM" id="Phobius"/>
    </source>
</evidence>
<dbReference type="InterPro" id="IPR012338">
    <property type="entry name" value="Beta-lactam/transpept-like"/>
</dbReference>
<keyword evidence="2" id="KW-1133">Transmembrane helix</keyword>